<comment type="caution">
    <text evidence="11">The sequence shown here is derived from an EMBL/GenBank/DDBJ whole genome shotgun (WGS) entry which is preliminary data.</text>
</comment>
<feature type="binding site" evidence="9">
    <location>
        <position position="9"/>
    </location>
    <ligand>
        <name>a divalent metal cation</name>
        <dbReference type="ChEBI" id="CHEBI:60240"/>
    </ligand>
</feature>
<proteinExistence type="inferred from homology"/>
<keyword evidence="7 9" id="KW-0547">Nucleotide-binding</keyword>
<dbReference type="NCBIfam" id="TIGR00087">
    <property type="entry name" value="surE"/>
    <property type="match status" value="1"/>
</dbReference>
<dbReference type="GO" id="GO:0000166">
    <property type="term" value="F:nucleotide binding"/>
    <property type="evidence" value="ECO:0007669"/>
    <property type="project" value="UniProtKB-KW"/>
</dbReference>
<dbReference type="GO" id="GO:0046872">
    <property type="term" value="F:metal ion binding"/>
    <property type="evidence" value="ECO:0007669"/>
    <property type="project" value="UniProtKB-UniRule"/>
</dbReference>
<dbReference type="EMBL" id="VGIY01000269">
    <property type="protein sequence ID" value="MBM3318126.1"/>
    <property type="molecule type" value="Genomic_DNA"/>
</dbReference>
<dbReference type="NCBIfam" id="NF001490">
    <property type="entry name" value="PRK00346.1-4"/>
    <property type="match status" value="1"/>
</dbReference>
<evidence type="ECO:0000256" key="2">
    <source>
        <dbReference type="ARBA" id="ARBA00001946"/>
    </source>
</evidence>
<dbReference type="SUPFAM" id="SSF64167">
    <property type="entry name" value="SurE-like"/>
    <property type="match status" value="1"/>
</dbReference>
<dbReference type="AlphaFoldDB" id="A0A937X9F8"/>
<evidence type="ECO:0000256" key="5">
    <source>
        <dbReference type="ARBA" id="ARBA00022490"/>
    </source>
</evidence>
<comment type="catalytic activity">
    <reaction evidence="1 9">
        <text>a ribonucleoside 5'-phosphate + H2O = a ribonucleoside + phosphate</text>
        <dbReference type="Rhea" id="RHEA:12484"/>
        <dbReference type="ChEBI" id="CHEBI:15377"/>
        <dbReference type="ChEBI" id="CHEBI:18254"/>
        <dbReference type="ChEBI" id="CHEBI:43474"/>
        <dbReference type="ChEBI" id="CHEBI:58043"/>
        <dbReference type="EC" id="3.1.3.5"/>
    </reaction>
</comment>
<dbReference type="GO" id="GO:0008253">
    <property type="term" value="F:5'-nucleotidase activity"/>
    <property type="evidence" value="ECO:0007669"/>
    <property type="project" value="UniProtKB-UniRule"/>
</dbReference>
<reference evidence="11" key="1">
    <citation type="submission" date="2019-03" db="EMBL/GenBank/DDBJ databases">
        <title>Lake Tanganyika Metagenome-Assembled Genomes (MAGs).</title>
        <authorList>
            <person name="Tran P."/>
        </authorList>
    </citation>
    <scope>NUCLEOTIDE SEQUENCE</scope>
    <source>
        <strain evidence="11">M_DeepCast_400m_m2_100</strain>
    </source>
</reference>
<evidence type="ECO:0000313" key="11">
    <source>
        <dbReference type="EMBL" id="MBM3318126.1"/>
    </source>
</evidence>
<organism evidence="11 12">
    <name type="scientific">Eiseniibacteriota bacterium</name>
    <dbReference type="NCBI Taxonomy" id="2212470"/>
    <lineage>
        <taxon>Bacteria</taxon>
        <taxon>Candidatus Eiseniibacteriota</taxon>
    </lineage>
</organism>
<dbReference type="PANTHER" id="PTHR30457">
    <property type="entry name" value="5'-NUCLEOTIDASE SURE"/>
    <property type="match status" value="1"/>
</dbReference>
<dbReference type="InterPro" id="IPR002828">
    <property type="entry name" value="SurE-like_Pase/nucleotidase"/>
</dbReference>
<dbReference type="Pfam" id="PF01975">
    <property type="entry name" value="SurE"/>
    <property type="match status" value="1"/>
</dbReference>
<evidence type="ECO:0000256" key="9">
    <source>
        <dbReference type="HAMAP-Rule" id="MF_00060"/>
    </source>
</evidence>
<evidence type="ECO:0000256" key="8">
    <source>
        <dbReference type="ARBA" id="ARBA00022801"/>
    </source>
</evidence>
<dbReference type="GO" id="GO:0005737">
    <property type="term" value="C:cytoplasm"/>
    <property type="evidence" value="ECO:0007669"/>
    <property type="project" value="UniProtKB-SubCell"/>
</dbReference>
<dbReference type="GO" id="GO:0004309">
    <property type="term" value="F:exopolyphosphatase activity"/>
    <property type="evidence" value="ECO:0007669"/>
    <property type="project" value="TreeGrafter"/>
</dbReference>
<feature type="binding site" evidence="9">
    <location>
        <position position="8"/>
    </location>
    <ligand>
        <name>a divalent metal cation</name>
        <dbReference type="ChEBI" id="CHEBI:60240"/>
    </ligand>
</feature>
<accession>A0A937X9F8</accession>
<dbReference type="InterPro" id="IPR030048">
    <property type="entry name" value="SurE"/>
</dbReference>
<comment type="subcellular location">
    <subcellularLocation>
        <location evidence="3 9">Cytoplasm</location>
    </subcellularLocation>
</comment>
<keyword evidence="6 9" id="KW-0479">Metal-binding</keyword>
<comment type="cofactor">
    <cofactor evidence="2">
        <name>Mg(2+)</name>
        <dbReference type="ChEBI" id="CHEBI:18420"/>
    </cofactor>
</comment>
<dbReference type="GO" id="GO:0008254">
    <property type="term" value="F:3'-nucleotidase activity"/>
    <property type="evidence" value="ECO:0007669"/>
    <property type="project" value="TreeGrafter"/>
</dbReference>
<comment type="function">
    <text evidence="9">Nucleotidase that shows phosphatase activity on nucleoside 5'-monophosphates.</text>
</comment>
<evidence type="ECO:0000256" key="3">
    <source>
        <dbReference type="ARBA" id="ARBA00004496"/>
    </source>
</evidence>
<evidence type="ECO:0000256" key="1">
    <source>
        <dbReference type="ARBA" id="ARBA00000815"/>
    </source>
</evidence>
<dbReference type="EC" id="3.1.3.5" evidence="9"/>
<evidence type="ECO:0000259" key="10">
    <source>
        <dbReference type="Pfam" id="PF01975"/>
    </source>
</evidence>
<keyword evidence="8 9" id="KW-0378">Hydrolase</keyword>
<evidence type="ECO:0000313" key="12">
    <source>
        <dbReference type="Proteomes" id="UP000748308"/>
    </source>
</evidence>
<protein>
    <recommendedName>
        <fullName evidence="9">5'-nucleotidase SurE</fullName>
        <ecNumber evidence="9">3.1.3.5</ecNumber>
    </recommendedName>
    <alternativeName>
        <fullName evidence="9">Nucleoside 5'-monophosphate phosphohydrolase</fullName>
    </alternativeName>
</protein>
<dbReference type="HAMAP" id="MF_00060">
    <property type="entry name" value="SurE"/>
    <property type="match status" value="1"/>
</dbReference>
<evidence type="ECO:0000256" key="4">
    <source>
        <dbReference type="ARBA" id="ARBA00011062"/>
    </source>
</evidence>
<dbReference type="FunFam" id="3.40.1210.10:FF:000001">
    <property type="entry name" value="5'/3'-nucleotidase SurE"/>
    <property type="match status" value="1"/>
</dbReference>
<dbReference type="Gene3D" id="3.40.1210.10">
    <property type="entry name" value="Survival protein SurE-like phosphatase/nucleotidase"/>
    <property type="match status" value="1"/>
</dbReference>
<feature type="binding site" evidence="9">
    <location>
        <position position="94"/>
    </location>
    <ligand>
        <name>a divalent metal cation</name>
        <dbReference type="ChEBI" id="CHEBI:60240"/>
    </ligand>
</feature>
<feature type="binding site" evidence="9">
    <location>
        <position position="39"/>
    </location>
    <ligand>
        <name>a divalent metal cation</name>
        <dbReference type="ChEBI" id="CHEBI:60240"/>
    </ligand>
</feature>
<evidence type="ECO:0000256" key="7">
    <source>
        <dbReference type="ARBA" id="ARBA00022741"/>
    </source>
</evidence>
<dbReference type="Proteomes" id="UP000748308">
    <property type="component" value="Unassembled WGS sequence"/>
</dbReference>
<sequence length="264" mass="28613">MRILLTNDDGVRARGLAVMREALADLGEVWVVAPEREQSATSHSLTLNDPLRVQQLEERVFSVSGTPTDCVLLAVRGIAGVLEPRPEMVVSGINHGPNMGDDVTYSGTVAAAIEGRLLGLPAIAFSNAAWRPEHLADSARAARSIVPLVARNALPAETLINVNLPDLPLERLRGARVTHLGKRIYRDEIIAMTDPRGRGYYWIGGDPPIWEHDEASDFWAVAEGFVSITPLRIDWTSHETLAPLRAWEEELAGLRGGGAPGAEA</sequence>
<comment type="cofactor">
    <cofactor evidence="9">
        <name>a divalent metal cation</name>
        <dbReference type="ChEBI" id="CHEBI:60240"/>
    </cofactor>
    <text evidence="9">Binds 1 divalent metal cation per subunit.</text>
</comment>
<gene>
    <name evidence="9 11" type="primary">surE</name>
    <name evidence="11" type="ORF">FJY75_09795</name>
</gene>
<comment type="similarity">
    <text evidence="4 9">Belongs to the SurE nucleotidase family.</text>
</comment>
<evidence type="ECO:0000256" key="6">
    <source>
        <dbReference type="ARBA" id="ARBA00022723"/>
    </source>
</evidence>
<dbReference type="NCBIfam" id="NF001489">
    <property type="entry name" value="PRK00346.1-3"/>
    <property type="match status" value="1"/>
</dbReference>
<name>A0A937X9F8_UNCEI</name>
<feature type="domain" description="Survival protein SurE-like phosphatase/nucleotidase" evidence="10">
    <location>
        <begin position="3"/>
        <end position="186"/>
    </location>
</feature>
<dbReference type="PANTHER" id="PTHR30457:SF12">
    <property type="entry name" value="5'_3'-NUCLEOTIDASE SURE"/>
    <property type="match status" value="1"/>
</dbReference>
<dbReference type="InterPro" id="IPR036523">
    <property type="entry name" value="SurE-like_sf"/>
</dbReference>
<keyword evidence="5 9" id="KW-0963">Cytoplasm</keyword>